<organism evidence="7 8">
    <name type="scientific">Hucho hucho</name>
    <name type="common">huchen</name>
    <dbReference type="NCBI Taxonomy" id="62062"/>
    <lineage>
        <taxon>Eukaryota</taxon>
        <taxon>Metazoa</taxon>
        <taxon>Chordata</taxon>
        <taxon>Craniata</taxon>
        <taxon>Vertebrata</taxon>
        <taxon>Euteleostomi</taxon>
        <taxon>Actinopterygii</taxon>
        <taxon>Neopterygii</taxon>
        <taxon>Teleostei</taxon>
        <taxon>Protacanthopterygii</taxon>
        <taxon>Salmoniformes</taxon>
        <taxon>Salmonidae</taxon>
        <taxon>Salmoninae</taxon>
        <taxon>Hucho</taxon>
    </lineage>
</organism>
<dbReference type="GO" id="GO:0004521">
    <property type="term" value="F:RNA endonuclease activity"/>
    <property type="evidence" value="ECO:0007669"/>
    <property type="project" value="InterPro"/>
</dbReference>
<dbReference type="InterPro" id="IPR038357">
    <property type="entry name" value="KEN_sf"/>
</dbReference>
<dbReference type="InterPro" id="IPR010513">
    <property type="entry name" value="KEN_dom"/>
</dbReference>
<dbReference type="AlphaFoldDB" id="A0A4W5QKV9"/>
<dbReference type="SMART" id="SM00220">
    <property type="entry name" value="S_TKc"/>
    <property type="match status" value="1"/>
</dbReference>
<dbReference type="InterPro" id="IPR045133">
    <property type="entry name" value="IRE1/2-like"/>
</dbReference>
<evidence type="ECO:0000313" key="7">
    <source>
        <dbReference type="Ensembl" id="ENSHHUP00000078211.1"/>
    </source>
</evidence>
<dbReference type="PROSITE" id="PS50011">
    <property type="entry name" value="PROTEIN_KINASE_DOM"/>
    <property type="match status" value="1"/>
</dbReference>
<dbReference type="STRING" id="62062.ENSHHUP00000078211"/>
<proteinExistence type="predicted"/>
<dbReference type="Ensembl" id="ENSHHUT00000080742.1">
    <property type="protein sequence ID" value="ENSHHUP00000078211.1"/>
    <property type="gene ID" value="ENSHHUG00000045633.1"/>
</dbReference>
<dbReference type="GO" id="GO:0070059">
    <property type="term" value="P:intrinsic apoptotic signaling pathway in response to endoplasmic reticulum stress"/>
    <property type="evidence" value="ECO:0007669"/>
    <property type="project" value="TreeGrafter"/>
</dbReference>
<sequence>MRGLAHLHSLKIVHRDVKPNNILLSIPDHYGQVIVKITDFGMAKKLEMGRQSYSKSSGVMGTMGWNAPEVLKKDSKNNLTSAVDIFSASCVFYYVLTSASHPFGDMEDEIDVLINIRKGQYRLVGLQGDKHEDIVATDLIEQMLSMEPQRRPSAESVLKHPFFWSLEKQLQFFQDVSDRIAKETSDGPIIKKLESGGQEVVRNNWMEHITAVLRKDLKNRKGAYEENSVKSLLRAIRNKKHHYHDSPAEVQETLGSIPDDFVSYFTSRFPHLLLHTYLAMRSFAEELIFQEYYPKLRES</sequence>
<reference evidence="8" key="1">
    <citation type="submission" date="2018-06" db="EMBL/GenBank/DDBJ databases">
        <title>Genome assembly of Danube salmon.</title>
        <authorList>
            <person name="Macqueen D.J."/>
            <person name="Gundappa M.K."/>
        </authorList>
    </citation>
    <scope>NUCLEOTIDE SEQUENCE [LARGE SCALE GENOMIC DNA]</scope>
</reference>
<comment type="catalytic activity">
    <reaction evidence="3">
        <text>L-threonyl-[protein] + ATP = O-phospho-L-threonyl-[protein] + ADP + H(+)</text>
        <dbReference type="Rhea" id="RHEA:46608"/>
        <dbReference type="Rhea" id="RHEA-COMP:11060"/>
        <dbReference type="Rhea" id="RHEA-COMP:11605"/>
        <dbReference type="ChEBI" id="CHEBI:15378"/>
        <dbReference type="ChEBI" id="CHEBI:30013"/>
        <dbReference type="ChEBI" id="CHEBI:30616"/>
        <dbReference type="ChEBI" id="CHEBI:61977"/>
        <dbReference type="ChEBI" id="CHEBI:456216"/>
        <dbReference type="EC" id="2.7.11.1"/>
    </reaction>
</comment>
<protein>
    <submittedName>
        <fullName evidence="7">Uncharacterized protein</fullName>
    </submittedName>
</protein>
<keyword evidence="1" id="KW-0547">Nucleotide-binding</keyword>
<dbReference type="GO" id="GO:0036498">
    <property type="term" value="P:IRE1-mediated unfolded protein response"/>
    <property type="evidence" value="ECO:0007669"/>
    <property type="project" value="TreeGrafter"/>
</dbReference>
<feature type="domain" description="Protein kinase" evidence="5">
    <location>
        <begin position="1"/>
        <end position="163"/>
    </location>
</feature>
<name>A0A4W5QKV9_9TELE</name>
<evidence type="ECO:0000256" key="2">
    <source>
        <dbReference type="ARBA" id="ARBA00022840"/>
    </source>
</evidence>
<evidence type="ECO:0000256" key="3">
    <source>
        <dbReference type="ARBA" id="ARBA00047899"/>
    </source>
</evidence>
<evidence type="ECO:0000256" key="1">
    <source>
        <dbReference type="ARBA" id="ARBA00022741"/>
    </source>
</evidence>
<dbReference type="GO" id="GO:1990604">
    <property type="term" value="C:IRE1-TRAF2-ASK1 complex"/>
    <property type="evidence" value="ECO:0007669"/>
    <property type="project" value="TreeGrafter"/>
</dbReference>
<dbReference type="PANTHER" id="PTHR13954:SF17">
    <property type="entry name" value="SERINE_THREONINE-PROTEIN KINASE_ENDORIBONUCLEASE IRE1"/>
    <property type="match status" value="1"/>
</dbReference>
<dbReference type="InterPro" id="IPR008271">
    <property type="entry name" value="Ser/Thr_kinase_AS"/>
</dbReference>
<reference evidence="7" key="3">
    <citation type="submission" date="2025-09" db="UniProtKB">
        <authorList>
            <consortium name="Ensembl"/>
        </authorList>
    </citation>
    <scope>IDENTIFICATION</scope>
</reference>
<keyword evidence="2" id="KW-0067">ATP-binding</keyword>
<dbReference type="PROSITE" id="PS00108">
    <property type="entry name" value="PROTEIN_KINASE_ST"/>
    <property type="match status" value="1"/>
</dbReference>
<dbReference type="GO" id="GO:0051082">
    <property type="term" value="F:unfolded protein binding"/>
    <property type="evidence" value="ECO:0007669"/>
    <property type="project" value="TreeGrafter"/>
</dbReference>
<evidence type="ECO:0000256" key="4">
    <source>
        <dbReference type="ARBA" id="ARBA00048679"/>
    </source>
</evidence>
<dbReference type="Pfam" id="PF06479">
    <property type="entry name" value="Ribonuc_2-5A"/>
    <property type="match status" value="1"/>
</dbReference>
<accession>A0A4W5QKV9</accession>
<keyword evidence="8" id="KW-1185">Reference proteome</keyword>
<dbReference type="SMART" id="SM00580">
    <property type="entry name" value="PUG"/>
    <property type="match status" value="1"/>
</dbReference>
<dbReference type="GO" id="GO:0004674">
    <property type="term" value="F:protein serine/threonine kinase activity"/>
    <property type="evidence" value="ECO:0007669"/>
    <property type="project" value="UniProtKB-EC"/>
</dbReference>
<dbReference type="GeneTree" id="ENSGT00940000159761"/>
<dbReference type="GO" id="GO:0005524">
    <property type="term" value="F:ATP binding"/>
    <property type="evidence" value="ECO:0007669"/>
    <property type="project" value="UniProtKB-KW"/>
</dbReference>
<reference evidence="7" key="2">
    <citation type="submission" date="2025-08" db="UniProtKB">
        <authorList>
            <consortium name="Ensembl"/>
        </authorList>
    </citation>
    <scope>IDENTIFICATION</scope>
</reference>
<dbReference type="FunFam" id="1.20.1440.180:FF:000001">
    <property type="entry name" value="Serine/threonine-protein kinase/endoribonuclease IRE1"/>
    <property type="match status" value="1"/>
</dbReference>
<dbReference type="Gene3D" id="1.10.510.10">
    <property type="entry name" value="Transferase(Phosphotransferase) domain 1"/>
    <property type="match status" value="1"/>
</dbReference>
<feature type="domain" description="KEN" evidence="6">
    <location>
        <begin position="166"/>
        <end position="295"/>
    </location>
</feature>
<dbReference type="PROSITE" id="PS51392">
    <property type="entry name" value="KEN"/>
    <property type="match status" value="1"/>
</dbReference>
<evidence type="ECO:0000259" key="6">
    <source>
        <dbReference type="PROSITE" id="PS51392"/>
    </source>
</evidence>
<dbReference type="SUPFAM" id="SSF56112">
    <property type="entry name" value="Protein kinase-like (PK-like)"/>
    <property type="match status" value="1"/>
</dbReference>
<dbReference type="PANTHER" id="PTHR13954">
    <property type="entry name" value="IRE1-RELATED"/>
    <property type="match status" value="1"/>
</dbReference>
<dbReference type="InterPro" id="IPR000719">
    <property type="entry name" value="Prot_kinase_dom"/>
</dbReference>
<dbReference type="GO" id="GO:0006397">
    <property type="term" value="P:mRNA processing"/>
    <property type="evidence" value="ECO:0007669"/>
    <property type="project" value="InterPro"/>
</dbReference>
<dbReference type="Gene3D" id="1.20.1440.180">
    <property type="entry name" value="KEN domain"/>
    <property type="match status" value="1"/>
</dbReference>
<evidence type="ECO:0000259" key="5">
    <source>
        <dbReference type="PROSITE" id="PS50011"/>
    </source>
</evidence>
<evidence type="ECO:0000313" key="8">
    <source>
        <dbReference type="Proteomes" id="UP000314982"/>
    </source>
</evidence>
<dbReference type="Pfam" id="PF00069">
    <property type="entry name" value="Pkinase"/>
    <property type="match status" value="1"/>
</dbReference>
<dbReference type="InterPro" id="IPR011009">
    <property type="entry name" value="Kinase-like_dom_sf"/>
</dbReference>
<dbReference type="CDD" id="cd10422">
    <property type="entry name" value="RNase_Ire1"/>
    <property type="match status" value="1"/>
</dbReference>
<dbReference type="Proteomes" id="UP000314982">
    <property type="component" value="Unassembled WGS sequence"/>
</dbReference>
<comment type="catalytic activity">
    <reaction evidence="4">
        <text>L-seryl-[protein] + ATP = O-phospho-L-seryl-[protein] + ADP + H(+)</text>
        <dbReference type="Rhea" id="RHEA:17989"/>
        <dbReference type="Rhea" id="RHEA-COMP:9863"/>
        <dbReference type="Rhea" id="RHEA-COMP:11604"/>
        <dbReference type="ChEBI" id="CHEBI:15378"/>
        <dbReference type="ChEBI" id="CHEBI:29999"/>
        <dbReference type="ChEBI" id="CHEBI:30616"/>
        <dbReference type="ChEBI" id="CHEBI:83421"/>
        <dbReference type="ChEBI" id="CHEBI:456216"/>
        <dbReference type="EC" id="2.7.11.1"/>
    </reaction>
</comment>